<evidence type="ECO:0000313" key="2">
    <source>
        <dbReference type="Proteomes" id="UP001500767"/>
    </source>
</evidence>
<dbReference type="EMBL" id="BAAAYR010000001">
    <property type="protein sequence ID" value="GAA3556043.1"/>
    <property type="molecule type" value="Genomic_DNA"/>
</dbReference>
<reference evidence="2" key="1">
    <citation type="journal article" date="2019" name="Int. J. Syst. Evol. Microbiol.">
        <title>The Global Catalogue of Microorganisms (GCM) 10K type strain sequencing project: providing services to taxonomists for standard genome sequencing and annotation.</title>
        <authorList>
            <consortium name="The Broad Institute Genomics Platform"/>
            <consortium name="The Broad Institute Genome Sequencing Center for Infectious Disease"/>
            <person name="Wu L."/>
            <person name="Ma J."/>
        </authorList>
    </citation>
    <scope>NUCLEOTIDE SEQUENCE [LARGE SCALE GENOMIC DNA]</scope>
    <source>
        <strain evidence="2">JCM 16540</strain>
    </source>
</reference>
<comment type="caution">
    <text evidence="1">The sequence shown here is derived from an EMBL/GenBank/DDBJ whole genome shotgun (WGS) entry which is preliminary data.</text>
</comment>
<evidence type="ECO:0000313" key="1">
    <source>
        <dbReference type="EMBL" id="GAA3556043.1"/>
    </source>
</evidence>
<keyword evidence="2" id="KW-1185">Reference proteome</keyword>
<organism evidence="1 2">
    <name type="scientific">Microlunatus spumicola</name>
    <dbReference type="NCBI Taxonomy" id="81499"/>
    <lineage>
        <taxon>Bacteria</taxon>
        <taxon>Bacillati</taxon>
        <taxon>Actinomycetota</taxon>
        <taxon>Actinomycetes</taxon>
        <taxon>Propionibacteriales</taxon>
        <taxon>Propionibacteriaceae</taxon>
        <taxon>Microlunatus</taxon>
    </lineage>
</organism>
<proteinExistence type="predicted"/>
<sequence length="72" mass="8031">MTTPAPAHRHVWVDCSGGYTCPGLVMAWRRDPSGWQAQVALVRHTTVFVQWTPASALHPVVDDGWDPTPRRP</sequence>
<gene>
    <name evidence="1" type="ORF">GCM10022197_09020</name>
</gene>
<dbReference type="RefSeq" id="WP_204912041.1">
    <property type="nucleotide sequence ID" value="NZ_BAAAYR010000001.1"/>
</dbReference>
<protein>
    <submittedName>
        <fullName evidence="1">Uncharacterized protein</fullName>
    </submittedName>
</protein>
<dbReference type="Proteomes" id="UP001500767">
    <property type="component" value="Unassembled WGS sequence"/>
</dbReference>
<name>A0ABP6WTA9_9ACTN</name>
<accession>A0ABP6WTA9</accession>